<gene>
    <name evidence="8" type="primary">DMAP1</name>
    <name evidence="8" type="ORF">F1559_001325</name>
</gene>
<dbReference type="SMART" id="SM00717">
    <property type="entry name" value="SANT"/>
    <property type="match status" value="1"/>
</dbReference>
<comment type="subcellular location">
    <subcellularLocation>
        <location evidence="1">Nucleus</location>
    </subcellularLocation>
</comment>
<dbReference type="GO" id="GO:0006281">
    <property type="term" value="P:DNA repair"/>
    <property type="evidence" value="ECO:0007669"/>
    <property type="project" value="InterPro"/>
</dbReference>
<dbReference type="GO" id="GO:0035267">
    <property type="term" value="C:NuA4 histone acetyltransferase complex"/>
    <property type="evidence" value="ECO:0007669"/>
    <property type="project" value="InterPro"/>
</dbReference>
<dbReference type="GO" id="GO:0008168">
    <property type="term" value="F:methyltransferase activity"/>
    <property type="evidence" value="ECO:0007669"/>
    <property type="project" value="UniProtKB-KW"/>
</dbReference>
<organism evidence="8 9">
    <name type="scientific">Cyanidiococcus yangmingshanensis</name>
    <dbReference type="NCBI Taxonomy" id="2690220"/>
    <lineage>
        <taxon>Eukaryota</taxon>
        <taxon>Rhodophyta</taxon>
        <taxon>Bangiophyceae</taxon>
        <taxon>Cyanidiales</taxon>
        <taxon>Cyanidiaceae</taxon>
        <taxon>Cyanidiococcus</taxon>
    </lineage>
</organism>
<feature type="compositionally biased region" description="Basic residues" evidence="6">
    <location>
        <begin position="408"/>
        <end position="420"/>
    </location>
</feature>
<keyword evidence="2" id="KW-0156">Chromatin regulator</keyword>
<keyword evidence="5" id="KW-0539">Nucleus</keyword>
<accession>A0A7J7IHS5</accession>
<protein>
    <submittedName>
        <fullName evidence="8">DNA methyltransferase 1-associated protein 1</fullName>
    </submittedName>
</protein>
<feature type="region of interest" description="Disordered" evidence="6">
    <location>
        <begin position="392"/>
        <end position="420"/>
    </location>
</feature>
<keyword evidence="8" id="KW-0808">Transferase</keyword>
<dbReference type="Proteomes" id="UP000530660">
    <property type="component" value="Unassembled WGS sequence"/>
</dbReference>
<evidence type="ECO:0000256" key="5">
    <source>
        <dbReference type="ARBA" id="ARBA00023242"/>
    </source>
</evidence>
<keyword evidence="3" id="KW-0805">Transcription regulation</keyword>
<dbReference type="GO" id="GO:0006338">
    <property type="term" value="P:chromatin remodeling"/>
    <property type="evidence" value="ECO:0007669"/>
    <property type="project" value="InterPro"/>
</dbReference>
<dbReference type="InterPro" id="IPR008468">
    <property type="entry name" value="DMAP1"/>
</dbReference>
<sequence length="420" mass="47332">MCFNQKLRGSSLRARYEKRPLVNPAHPAGEKFRLWHWERCTSSSQRDASEAALPTNAKETALSVYPFARFNKRLETLRYTDEEYARYIASLPEQGSTTPWTKAETDVLFRLAEQFSLQFVVMADRWAAWNPTPSRTRSVNELKDRYYTVVRCLAQARIGSGTTPLPAPRSALQKHCRGMLANPFDKEYEDRRKAQLEEQCRRPQAELLHEEQVVKQAQEILRARRLRQRERRRLERLLGRPLPPSSSSPNSPSETVLPERLVSSAEEAPPLARATSWTSTAGTGAGAGMEPLKSALPRANDAVSETSAAVVSRRTRRALPAGVLVRSSLMLAPVTQSQRIQGRVDQILQELGVGIRPTPTAEICDEFDSLRQEILAWMELQRLVKRKEGELRAVQQRGSGAPSDRRSSGKRSGKRARPLG</sequence>
<evidence type="ECO:0000313" key="9">
    <source>
        <dbReference type="Proteomes" id="UP000530660"/>
    </source>
</evidence>
<evidence type="ECO:0000313" key="8">
    <source>
        <dbReference type="EMBL" id="KAF6002666.1"/>
    </source>
</evidence>
<evidence type="ECO:0000256" key="4">
    <source>
        <dbReference type="ARBA" id="ARBA00023163"/>
    </source>
</evidence>
<dbReference type="Gene3D" id="1.10.10.60">
    <property type="entry name" value="Homeodomain-like"/>
    <property type="match status" value="1"/>
</dbReference>
<dbReference type="GO" id="GO:0003714">
    <property type="term" value="F:transcription corepressor activity"/>
    <property type="evidence" value="ECO:0007669"/>
    <property type="project" value="TreeGrafter"/>
</dbReference>
<dbReference type="GO" id="GO:0032259">
    <property type="term" value="P:methylation"/>
    <property type="evidence" value="ECO:0007669"/>
    <property type="project" value="UniProtKB-KW"/>
</dbReference>
<evidence type="ECO:0000256" key="6">
    <source>
        <dbReference type="SAM" id="MobiDB-lite"/>
    </source>
</evidence>
<dbReference type="GO" id="GO:0000122">
    <property type="term" value="P:negative regulation of transcription by RNA polymerase II"/>
    <property type="evidence" value="ECO:0007669"/>
    <property type="project" value="TreeGrafter"/>
</dbReference>
<dbReference type="PANTHER" id="PTHR12855">
    <property type="entry name" value="DNA METHYLTRANSFERASE 1-ASSOCIATED PROTEIN 1 FAMILY MEMBER"/>
    <property type="match status" value="1"/>
</dbReference>
<feature type="region of interest" description="Disordered" evidence="6">
    <location>
        <begin position="235"/>
        <end position="308"/>
    </location>
</feature>
<dbReference type="EMBL" id="VWRR01000009">
    <property type="protein sequence ID" value="KAF6002666.1"/>
    <property type="molecule type" value="Genomic_DNA"/>
</dbReference>
<evidence type="ECO:0000259" key="7">
    <source>
        <dbReference type="SMART" id="SM00717"/>
    </source>
</evidence>
<dbReference type="InterPro" id="IPR027109">
    <property type="entry name" value="Swc4/Dmap1"/>
</dbReference>
<name>A0A7J7IHS5_9RHOD</name>
<dbReference type="PANTHER" id="PTHR12855:SF10">
    <property type="entry name" value="DNA METHYLTRANSFERASE 1-ASSOCIATED PROTEIN 1"/>
    <property type="match status" value="1"/>
</dbReference>
<dbReference type="InterPro" id="IPR032563">
    <property type="entry name" value="DAMP1_SANT-like"/>
</dbReference>
<dbReference type="InterPro" id="IPR001005">
    <property type="entry name" value="SANT/Myb"/>
</dbReference>
<keyword evidence="8" id="KW-0489">Methyltransferase</keyword>
<evidence type="ECO:0000256" key="2">
    <source>
        <dbReference type="ARBA" id="ARBA00022853"/>
    </source>
</evidence>
<dbReference type="Pfam" id="PF05499">
    <property type="entry name" value="DMAP1"/>
    <property type="match status" value="1"/>
</dbReference>
<dbReference type="OrthoDB" id="19740at2759"/>
<dbReference type="Pfam" id="PF16282">
    <property type="entry name" value="SANT_DAMP1_like"/>
    <property type="match status" value="1"/>
</dbReference>
<evidence type="ECO:0000256" key="3">
    <source>
        <dbReference type="ARBA" id="ARBA00023015"/>
    </source>
</evidence>
<dbReference type="AlphaFoldDB" id="A0A7J7IHS5"/>
<reference evidence="8 9" key="1">
    <citation type="journal article" date="2020" name="J. Phycol.">
        <title>Comparative genome analysis reveals Cyanidiococcus gen. nov., a new extremophilic red algal genus sister to Cyanidioschyzon (Cyanidioschyzonaceae, Rhodophyta).</title>
        <authorList>
            <person name="Liu S.-L."/>
            <person name="Chiang Y.-R."/>
            <person name="Yoon H.S."/>
            <person name="Fu H.-Y."/>
        </authorList>
    </citation>
    <scope>NUCLEOTIDE SEQUENCE [LARGE SCALE GENOMIC DNA]</scope>
    <source>
        <strain evidence="8 9">THAL066</strain>
    </source>
</reference>
<dbReference type="GO" id="GO:0000812">
    <property type="term" value="C:Swr1 complex"/>
    <property type="evidence" value="ECO:0007669"/>
    <property type="project" value="TreeGrafter"/>
</dbReference>
<comment type="caution">
    <text evidence="8">The sequence shown here is derived from an EMBL/GenBank/DDBJ whole genome shotgun (WGS) entry which is preliminary data.</text>
</comment>
<proteinExistence type="predicted"/>
<feature type="domain" description="Myb-like" evidence="7">
    <location>
        <begin position="96"/>
        <end position="152"/>
    </location>
</feature>
<keyword evidence="9" id="KW-1185">Reference proteome</keyword>
<keyword evidence="4" id="KW-0804">Transcription</keyword>
<evidence type="ECO:0000256" key="1">
    <source>
        <dbReference type="ARBA" id="ARBA00004123"/>
    </source>
</evidence>